<dbReference type="Pfam" id="PF00582">
    <property type="entry name" value="Usp"/>
    <property type="match status" value="1"/>
</dbReference>
<dbReference type="RefSeq" id="XP_039135574.1">
    <property type="nucleotide sequence ID" value="XM_039279640.1"/>
</dbReference>
<reference evidence="3" key="1">
    <citation type="submission" date="2025-08" db="UniProtKB">
        <authorList>
            <consortium name="RefSeq"/>
        </authorList>
    </citation>
    <scope>IDENTIFICATION</scope>
</reference>
<dbReference type="CDD" id="cd23659">
    <property type="entry name" value="USP_At3g01520-like"/>
    <property type="match status" value="1"/>
</dbReference>
<dbReference type="GeneID" id="120272997"/>
<gene>
    <name evidence="3" type="primary">LOC120272997</name>
</gene>
<accession>A0AB40C6X0</accession>
<dbReference type="Gene3D" id="3.40.50.620">
    <property type="entry name" value="HUPs"/>
    <property type="match status" value="1"/>
</dbReference>
<dbReference type="SUPFAM" id="SSF52402">
    <property type="entry name" value="Adenine nucleotide alpha hydrolases-like"/>
    <property type="match status" value="1"/>
</dbReference>
<feature type="domain" description="UspA" evidence="1">
    <location>
        <begin position="5"/>
        <end position="159"/>
    </location>
</feature>
<evidence type="ECO:0000313" key="3">
    <source>
        <dbReference type="RefSeq" id="XP_039135574.1"/>
    </source>
</evidence>
<dbReference type="PANTHER" id="PTHR46100:SF2">
    <property type="entry name" value="OS05G0453700 PROTEIN"/>
    <property type="match status" value="1"/>
</dbReference>
<dbReference type="Proteomes" id="UP001515500">
    <property type="component" value="Chromosome 12"/>
</dbReference>
<dbReference type="PRINTS" id="PR01438">
    <property type="entry name" value="UNVRSLSTRESS"/>
</dbReference>
<sequence>MGGDRKIGVALDFSKSSKTALAWAIDNLLDKGETLIVLHTITKHGKTDETKHALWAKSGSPLIPLSEFRQPEVMKQYDLEVDAEVLDLLDTASRQKEATIVTKLYWGDAREKLCDAVEELKLDSLVMGSRGLGQIQRILLGSVTNYVLSHAACPVVIIKDPDFKN</sequence>
<dbReference type="InterPro" id="IPR006015">
    <property type="entry name" value="Universal_stress_UspA"/>
</dbReference>
<evidence type="ECO:0000259" key="1">
    <source>
        <dbReference type="Pfam" id="PF00582"/>
    </source>
</evidence>
<dbReference type="AlphaFoldDB" id="A0AB40C6X0"/>
<dbReference type="FunFam" id="3.40.50.620:FF:000206">
    <property type="entry name" value="Universal stress protein family protein"/>
    <property type="match status" value="1"/>
</dbReference>
<dbReference type="InterPro" id="IPR006016">
    <property type="entry name" value="UspA"/>
</dbReference>
<dbReference type="InterPro" id="IPR014729">
    <property type="entry name" value="Rossmann-like_a/b/a_fold"/>
</dbReference>
<dbReference type="PANTHER" id="PTHR46100">
    <property type="entry name" value="IMP2'P"/>
    <property type="match status" value="1"/>
</dbReference>
<keyword evidence="2" id="KW-1185">Reference proteome</keyword>
<evidence type="ECO:0000313" key="2">
    <source>
        <dbReference type="Proteomes" id="UP001515500"/>
    </source>
</evidence>
<name>A0AB40C6X0_DIOCR</name>
<proteinExistence type="predicted"/>
<protein>
    <submittedName>
        <fullName evidence="3">Universal stress protein PHOS32-like</fullName>
    </submittedName>
</protein>
<organism evidence="2 3">
    <name type="scientific">Dioscorea cayennensis subsp. rotundata</name>
    <name type="common">White Guinea yam</name>
    <name type="synonym">Dioscorea rotundata</name>
    <dbReference type="NCBI Taxonomy" id="55577"/>
    <lineage>
        <taxon>Eukaryota</taxon>
        <taxon>Viridiplantae</taxon>
        <taxon>Streptophyta</taxon>
        <taxon>Embryophyta</taxon>
        <taxon>Tracheophyta</taxon>
        <taxon>Spermatophyta</taxon>
        <taxon>Magnoliopsida</taxon>
        <taxon>Liliopsida</taxon>
        <taxon>Dioscoreales</taxon>
        <taxon>Dioscoreaceae</taxon>
        <taxon>Dioscorea</taxon>
    </lineage>
</organism>